<dbReference type="InterPro" id="IPR036291">
    <property type="entry name" value="NAD(P)-bd_dom_sf"/>
</dbReference>
<comment type="caution">
    <text evidence="1">The sequence shown here is derived from an EMBL/GenBank/DDBJ whole genome shotgun (WGS) entry which is preliminary data.</text>
</comment>
<reference evidence="2" key="1">
    <citation type="journal article" date="2019" name="Int. J. Syst. Evol. Microbiol.">
        <title>The Global Catalogue of Microorganisms (GCM) 10K type strain sequencing project: providing services to taxonomists for standard genome sequencing and annotation.</title>
        <authorList>
            <consortium name="The Broad Institute Genomics Platform"/>
            <consortium name="The Broad Institute Genome Sequencing Center for Infectious Disease"/>
            <person name="Wu L."/>
            <person name="Ma J."/>
        </authorList>
    </citation>
    <scope>NUCLEOTIDE SEQUENCE [LARGE SCALE GENOMIC DNA]</scope>
    <source>
        <strain evidence="2">JCM 17494</strain>
    </source>
</reference>
<name>A0ABP7C937_9PSEU</name>
<gene>
    <name evidence="1" type="ORF">GCM10022267_83540</name>
</gene>
<dbReference type="Proteomes" id="UP001500711">
    <property type="component" value="Unassembled WGS sequence"/>
</dbReference>
<accession>A0ABP7C937</accession>
<keyword evidence="2" id="KW-1185">Reference proteome</keyword>
<evidence type="ECO:0000313" key="1">
    <source>
        <dbReference type="EMBL" id="GAA3684001.1"/>
    </source>
</evidence>
<dbReference type="SUPFAM" id="SSF51735">
    <property type="entry name" value="NAD(P)-binding Rossmann-fold domains"/>
    <property type="match status" value="1"/>
</dbReference>
<dbReference type="EMBL" id="BAABBE010000045">
    <property type="protein sequence ID" value="GAA3684001.1"/>
    <property type="molecule type" value="Genomic_DNA"/>
</dbReference>
<protein>
    <recommendedName>
        <fullName evidence="3">Short chain dehydrogenase</fullName>
    </recommendedName>
</protein>
<sequence>MPVADWERVVQVNLLGTAAVIRAALPHLAGGRVVTIPSTLGIEGRMPMPMMRCRTRCCARGSRSARLPAGLPCCISLTLSQARKADQESTLVAASAARRDSGIARCGDACAHRTSPFRQSRTTAARLVAEEFSVREDRSGVWRVRVVTVVV</sequence>
<evidence type="ECO:0000313" key="2">
    <source>
        <dbReference type="Proteomes" id="UP001500711"/>
    </source>
</evidence>
<dbReference type="Gene3D" id="3.40.50.720">
    <property type="entry name" value="NAD(P)-binding Rossmann-like Domain"/>
    <property type="match status" value="1"/>
</dbReference>
<organism evidence="1 2">
    <name type="scientific">Lentzea roselyniae</name>
    <dbReference type="NCBI Taxonomy" id="531940"/>
    <lineage>
        <taxon>Bacteria</taxon>
        <taxon>Bacillati</taxon>
        <taxon>Actinomycetota</taxon>
        <taxon>Actinomycetes</taxon>
        <taxon>Pseudonocardiales</taxon>
        <taxon>Pseudonocardiaceae</taxon>
        <taxon>Lentzea</taxon>
    </lineage>
</organism>
<proteinExistence type="predicted"/>
<evidence type="ECO:0008006" key="3">
    <source>
        <dbReference type="Google" id="ProtNLM"/>
    </source>
</evidence>